<evidence type="ECO:0000313" key="1">
    <source>
        <dbReference type="EMBL" id="CAH2263648.1"/>
    </source>
</evidence>
<dbReference type="Proteomes" id="UP000838756">
    <property type="component" value="Unassembled WGS sequence"/>
</dbReference>
<comment type="caution">
    <text evidence="1">The sequence shown here is derived from an EMBL/GenBank/DDBJ whole genome shotgun (WGS) entry which is preliminary data.</text>
</comment>
<reference evidence="1" key="1">
    <citation type="submission" date="2022-03" db="EMBL/GenBank/DDBJ databases">
        <authorList>
            <person name="Lindestad O."/>
        </authorList>
    </citation>
    <scope>NUCLEOTIDE SEQUENCE</scope>
</reference>
<dbReference type="AlphaFoldDB" id="A0A8S4SCU2"/>
<accession>A0A8S4SCU2</accession>
<sequence length="165" mass="18417">MSTMGLKRRLRVPQRAMERAMRGESLRDKISNVEIRRRTRVTDIAQRVAKLKGHIVRRSGWDVPRCWNGSPAHAVVSKQVVNAALIDPRRGGRTTLSASQIAAEFKGHKTVEFGTSYERPMSSSGRLSVDMMICQVSYINKYLNYCGSNANLSDSTINSANSNDC</sequence>
<dbReference type="OrthoDB" id="7466345at2759"/>
<dbReference type="EMBL" id="CAKXAJ010026233">
    <property type="protein sequence ID" value="CAH2263648.1"/>
    <property type="molecule type" value="Genomic_DNA"/>
</dbReference>
<gene>
    <name evidence="1" type="primary">jg10929</name>
    <name evidence="1" type="ORF">PAEG_LOCUS24424</name>
</gene>
<keyword evidence="2" id="KW-1185">Reference proteome</keyword>
<protein>
    <submittedName>
        <fullName evidence="1">Jg10929 protein</fullName>
    </submittedName>
</protein>
<evidence type="ECO:0000313" key="2">
    <source>
        <dbReference type="Proteomes" id="UP000838756"/>
    </source>
</evidence>
<name>A0A8S4SCU2_9NEOP</name>
<proteinExistence type="predicted"/>
<organism evidence="1 2">
    <name type="scientific">Pararge aegeria aegeria</name>
    <dbReference type="NCBI Taxonomy" id="348720"/>
    <lineage>
        <taxon>Eukaryota</taxon>
        <taxon>Metazoa</taxon>
        <taxon>Ecdysozoa</taxon>
        <taxon>Arthropoda</taxon>
        <taxon>Hexapoda</taxon>
        <taxon>Insecta</taxon>
        <taxon>Pterygota</taxon>
        <taxon>Neoptera</taxon>
        <taxon>Endopterygota</taxon>
        <taxon>Lepidoptera</taxon>
        <taxon>Glossata</taxon>
        <taxon>Ditrysia</taxon>
        <taxon>Papilionoidea</taxon>
        <taxon>Nymphalidae</taxon>
        <taxon>Satyrinae</taxon>
        <taxon>Satyrini</taxon>
        <taxon>Parargina</taxon>
        <taxon>Pararge</taxon>
    </lineage>
</organism>